<feature type="active site" description="Proton donor" evidence="5">
    <location>
        <position position="134"/>
    </location>
</feature>
<keyword evidence="3 4" id="KW-0560">Oxidoreductase</keyword>
<dbReference type="Pfam" id="PF02812">
    <property type="entry name" value="ELFV_dehydrog_N"/>
    <property type="match status" value="1"/>
</dbReference>
<accession>A0A0V8RXL9</accession>
<dbReference type="EMBL" id="LLVT01000001">
    <property type="protein sequence ID" value="KSW12800.1"/>
    <property type="molecule type" value="Genomic_DNA"/>
</dbReference>
<dbReference type="FunFam" id="3.40.50.10860:FF:000002">
    <property type="entry name" value="Glutamate dehydrogenase"/>
    <property type="match status" value="1"/>
</dbReference>
<dbReference type="AlphaFoldDB" id="A0A0V8RXL9"/>
<dbReference type="InterPro" id="IPR006097">
    <property type="entry name" value="Glu/Leu/Phe/Val/Trp_DH_dimer"/>
</dbReference>
<evidence type="ECO:0000256" key="7">
    <source>
        <dbReference type="PIRSR" id="PIRSR000185-3"/>
    </source>
</evidence>
<feature type="binding site" evidence="6">
    <location>
        <position position="173"/>
    </location>
    <ligand>
        <name>substrate</name>
    </ligand>
</feature>
<dbReference type="GO" id="GO:0006537">
    <property type="term" value="P:glutamate biosynthetic process"/>
    <property type="evidence" value="ECO:0007669"/>
    <property type="project" value="UniProtKB-ARBA"/>
</dbReference>
<feature type="binding site" evidence="6">
    <location>
        <position position="122"/>
    </location>
    <ligand>
        <name>substrate</name>
    </ligand>
</feature>
<dbReference type="InterPro" id="IPR006095">
    <property type="entry name" value="Glu/Leu/Phe/Val/Trp_DH"/>
</dbReference>
<reference evidence="10 11" key="1">
    <citation type="submission" date="2015-10" db="EMBL/GenBank/DDBJ databases">
        <title>Draft Genome of Actinomyces odontolyticus subsp. actinosynbacter strain XH001.</title>
        <authorList>
            <person name="Mclean J.S."/>
            <person name="He X."/>
        </authorList>
    </citation>
    <scope>NUCLEOTIDE SEQUENCE [LARGE SCALE GENOMIC DNA]</scope>
    <source>
        <strain evidence="10 11">XH001</strain>
    </source>
</reference>
<dbReference type="Gene3D" id="3.40.50.720">
    <property type="entry name" value="NAD(P)-binding Rossmann-like Domain"/>
    <property type="match status" value="1"/>
</dbReference>
<dbReference type="PRINTS" id="PR00082">
    <property type="entry name" value="GLFDHDRGNASE"/>
</dbReference>
<evidence type="ECO:0000259" key="9">
    <source>
        <dbReference type="SMART" id="SM00839"/>
    </source>
</evidence>
<dbReference type="OrthoDB" id="9803297at2"/>
<dbReference type="FunFam" id="3.40.50.720:FF:000030">
    <property type="entry name" value="Glutamate dehydrogenase"/>
    <property type="match status" value="1"/>
</dbReference>
<dbReference type="InterPro" id="IPR036291">
    <property type="entry name" value="NAD(P)-bd_dom_sf"/>
</dbReference>
<dbReference type="InterPro" id="IPR033922">
    <property type="entry name" value="NAD_bind_Glu_DH"/>
</dbReference>
<evidence type="ECO:0000256" key="8">
    <source>
        <dbReference type="RuleBase" id="RU004417"/>
    </source>
</evidence>
<dbReference type="Pfam" id="PF00208">
    <property type="entry name" value="ELFV_dehydrog"/>
    <property type="match status" value="1"/>
</dbReference>
<dbReference type="PROSITE" id="PS00074">
    <property type="entry name" value="GLFV_DEHYDROGENASE"/>
    <property type="match status" value="1"/>
</dbReference>
<gene>
    <name evidence="10" type="ORF">APY09_00055</name>
</gene>
<dbReference type="SUPFAM" id="SSF51735">
    <property type="entry name" value="NAD(P)-binding Rossmann-fold domains"/>
    <property type="match status" value="1"/>
</dbReference>
<dbReference type="PIRSF" id="PIRSF000185">
    <property type="entry name" value="Glu_DH"/>
    <property type="match status" value="1"/>
</dbReference>
<comment type="subunit">
    <text evidence="2">Homohexamer.</text>
</comment>
<keyword evidence="6" id="KW-0547">Nucleotide-binding</keyword>
<organism evidence="10 11">
    <name type="scientific">Schaalia odontolytica</name>
    <dbReference type="NCBI Taxonomy" id="1660"/>
    <lineage>
        <taxon>Bacteria</taxon>
        <taxon>Bacillati</taxon>
        <taxon>Actinomycetota</taxon>
        <taxon>Actinomycetes</taxon>
        <taxon>Actinomycetales</taxon>
        <taxon>Actinomycetaceae</taxon>
        <taxon>Schaalia</taxon>
    </lineage>
</organism>
<dbReference type="Gene3D" id="1.10.285.10">
    <property type="entry name" value="Glutamate Dehydrogenase, chain A, domain 3"/>
    <property type="match status" value="2"/>
</dbReference>
<dbReference type="GO" id="GO:0000166">
    <property type="term" value="F:nucleotide binding"/>
    <property type="evidence" value="ECO:0007669"/>
    <property type="project" value="UniProtKB-KW"/>
</dbReference>
<dbReference type="InterPro" id="IPR014362">
    <property type="entry name" value="Glu_DH"/>
</dbReference>
<keyword evidence="6" id="KW-0520">NAD</keyword>
<dbReference type="FunFam" id="1.10.285.10:FF:000001">
    <property type="entry name" value="Glutamate dehydrogenase"/>
    <property type="match status" value="1"/>
</dbReference>
<feature type="domain" description="Glutamate/phenylalanine/leucine/valine/L-tryptophan dehydrogenase C-terminal" evidence="9">
    <location>
        <begin position="211"/>
        <end position="451"/>
    </location>
</feature>
<dbReference type="InterPro" id="IPR033524">
    <property type="entry name" value="Glu/Leu/Phe/Val_DH_AS"/>
</dbReference>
<evidence type="ECO:0000256" key="4">
    <source>
        <dbReference type="PIRNR" id="PIRNR000185"/>
    </source>
</evidence>
<dbReference type="PANTHER" id="PTHR43571:SF1">
    <property type="entry name" value="NADP-SPECIFIC GLUTAMATE DEHYDROGENASE 1-RELATED"/>
    <property type="match status" value="1"/>
</dbReference>
<evidence type="ECO:0000256" key="5">
    <source>
        <dbReference type="PIRSR" id="PIRSR000185-1"/>
    </source>
</evidence>
<feature type="binding site" evidence="6">
    <location>
        <position position="218"/>
    </location>
    <ligand>
        <name>NAD(+)</name>
        <dbReference type="ChEBI" id="CHEBI:57540"/>
    </ligand>
</feature>
<dbReference type="SUPFAM" id="SSF53223">
    <property type="entry name" value="Aminoacid dehydrogenase-like, N-terminal domain"/>
    <property type="match status" value="1"/>
</dbReference>
<feature type="binding site" evidence="6">
    <location>
        <position position="249"/>
    </location>
    <ligand>
        <name>NAD(+)</name>
        <dbReference type="ChEBI" id="CHEBI:57540"/>
    </ligand>
</feature>
<evidence type="ECO:0000256" key="2">
    <source>
        <dbReference type="ARBA" id="ARBA00011643"/>
    </source>
</evidence>
<comment type="caution">
    <text evidence="10">The sequence shown here is derived from an EMBL/GenBank/DDBJ whole genome shotgun (WGS) entry which is preliminary data.</text>
</comment>
<feature type="binding site" evidence="6">
    <location>
        <position position="385"/>
    </location>
    <ligand>
        <name>substrate</name>
    </ligand>
</feature>
<dbReference type="InterPro" id="IPR006096">
    <property type="entry name" value="Glu/Leu/Phe/Val/Trp_DH_C"/>
</dbReference>
<dbReference type="Gene3D" id="3.40.50.10860">
    <property type="entry name" value="Leucine Dehydrogenase, chain A, domain 1"/>
    <property type="match status" value="1"/>
</dbReference>
<proteinExistence type="inferred from homology"/>
<protein>
    <recommendedName>
        <fullName evidence="4">Glutamate dehydrogenase</fullName>
    </recommendedName>
</protein>
<name>A0A0V8RXL9_9ACTO</name>
<dbReference type="InterPro" id="IPR050724">
    <property type="entry name" value="Glu_Leu_Phe_Val_DH"/>
</dbReference>
<evidence type="ECO:0000313" key="11">
    <source>
        <dbReference type="Proteomes" id="UP000054686"/>
    </source>
</evidence>
<comment type="similarity">
    <text evidence="1 4 8">Belongs to the Glu/Leu/Phe/Val dehydrogenases family.</text>
</comment>
<dbReference type="GO" id="GO:0005829">
    <property type="term" value="C:cytosol"/>
    <property type="evidence" value="ECO:0007669"/>
    <property type="project" value="TreeGrafter"/>
</dbReference>
<dbReference type="GO" id="GO:0004354">
    <property type="term" value="F:glutamate dehydrogenase (NADP+) activity"/>
    <property type="evidence" value="ECO:0007669"/>
    <property type="project" value="TreeGrafter"/>
</dbReference>
<dbReference type="Proteomes" id="UP000054686">
    <property type="component" value="Unassembled WGS sequence"/>
</dbReference>
<feature type="binding site" evidence="6">
    <location>
        <position position="119"/>
    </location>
    <ligand>
        <name>substrate</name>
    </ligand>
</feature>
<evidence type="ECO:0000313" key="10">
    <source>
        <dbReference type="EMBL" id="KSW12800.1"/>
    </source>
</evidence>
<dbReference type="PANTHER" id="PTHR43571">
    <property type="entry name" value="NADP-SPECIFIC GLUTAMATE DEHYDROGENASE 1-RELATED"/>
    <property type="match status" value="1"/>
</dbReference>
<sequence>MSSFDTSRLSPALASVFESVQRRDPAQAEFHQAVYEVLLTIAPLAERHPEYADLAIIDRIVEPERQIQFRVPWADDKGNIHVNRGFRVEYNSALGPYKGGLRFHPSVNLSIIKFLGFEQIFKNALTGLPMGGGKGGADFDPKGKSDAEVMRFCQSFMTELSRHIGPDTDVPAGDIGVGGREIGYMFGQYKRLKNRFDAGVLTGKGLTWGGSYVRTEATGYGLVYFAAEMLAAKGTSFDGKRVVVSGSGNVAIYATEKAQQLGATVVAVSDSSGYVVDEAGIDVALLKDIKEVRRGRVSDYAAERPGAVFVSDGSIWDVPCDVALPCATQNELPLSGVETLIKNGVQLVAEGANMPTTPEAIEALQAAGVAYAPGKASNAGGVATSGLEMQQNSGRTQWAFEETDAKLHQIMVDIHANTVATAEEYGVAGDYVAGANLAGFRKVADAMVAMGLI</sequence>
<feature type="site" description="Important for catalysis" evidence="7">
    <location>
        <position position="174"/>
    </location>
</feature>
<dbReference type="CDD" id="cd05313">
    <property type="entry name" value="NAD_bind_2_Glu_DH"/>
    <property type="match status" value="1"/>
</dbReference>
<dbReference type="SMART" id="SM00839">
    <property type="entry name" value="ELFV_dehydrog"/>
    <property type="match status" value="1"/>
</dbReference>
<evidence type="ECO:0000256" key="3">
    <source>
        <dbReference type="ARBA" id="ARBA00023002"/>
    </source>
</evidence>
<dbReference type="NCBIfam" id="NF006929">
    <property type="entry name" value="PRK09414.1"/>
    <property type="match status" value="1"/>
</dbReference>
<evidence type="ECO:0000256" key="6">
    <source>
        <dbReference type="PIRSR" id="PIRSR000185-2"/>
    </source>
</evidence>
<dbReference type="InterPro" id="IPR046346">
    <property type="entry name" value="Aminoacid_DH-like_N_sf"/>
</dbReference>
<feature type="binding site" evidence="6">
    <location>
        <position position="98"/>
    </location>
    <ligand>
        <name>substrate</name>
    </ligand>
</feature>
<dbReference type="RefSeq" id="WP_060565638.1">
    <property type="nucleotide sequence ID" value="NZ_CP040006.1"/>
</dbReference>
<evidence type="ECO:0000256" key="1">
    <source>
        <dbReference type="ARBA" id="ARBA00006382"/>
    </source>
</evidence>